<dbReference type="InterPro" id="IPR036901">
    <property type="entry name" value="Asp/Orn_carbamoylTrfase_sf"/>
</dbReference>
<dbReference type="GO" id="GO:0019240">
    <property type="term" value="P:citrulline biosynthetic process"/>
    <property type="evidence" value="ECO:0007669"/>
    <property type="project" value="TreeGrafter"/>
</dbReference>
<dbReference type="GO" id="GO:0004585">
    <property type="term" value="F:ornithine carbamoyltransferase activity"/>
    <property type="evidence" value="ECO:0007669"/>
    <property type="project" value="UniProtKB-EC"/>
</dbReference>
<dbReference type="GO" id="GO:0016597">
    <property type="term" value="F:amino acid binding"/>
    <property type="evidence" value="ECO:0007669"/>
    <property type="project" value="InterPro"/>
</dbReference>
<evidence type="ECO:0000313" key="6">
    <source>
        <dbReference type="Proteomes" id="UP000838878"/>
    </source>
</evidence>
<evidence type="ECO:0000256" key="3">
    <source>
        <dbReference type="ARBA" id="ARBA00022679"/>
    </source>
</evidence>
<sequence length="282" mass="31881">MVTDIVESATNLKRKLQDTHGKRLEVLADSKVMILQEVNEPFLNMAVSKAATLLGAYDVNITDNLHWENDYMGRIFSYMADAIFVATVTHMCLQRFAEQSTVPVLCMRSRTHATIQALATIMSINEEYKTLKDVNLAYFGSPHPVLNSYLLLSPMLGANIRFKCCCEKSPVHPLLFKASEDMCAQRHTGLKECMSKDDVLKDATVVIAGPTNEKKIDEFKLSVEDIESHTQGKWIFFHTGPRGHEVDDNLFLHKNSKTFDAFKNFQYIAAALMANVIKDHKF</sequence>
<keyword evidence="3" id="KW-0808">Transferase</keyword>
<dbReference type="EC" id="2.1.3.3" evidence="2"/>
<organism evidence="5 6">
    <name type="scientific">Brenthis ino</name>
    <name type="common">lesser marbled fritillary</name>
    <dbReference type="NCBI Taxonomy" id="405034"/>
    <lineage>
        <taxon>Eukaryota</taxon>
        <taxon>Metazoa</taxon>
        <taxon>Ecdysozoa</taxon>
        <taxon>Arthropoda</taxon>
        <taxon>Hexapoda</taxon>
        <taxon>Insecta</taxon>
        <taxon>Pterygota</taxon>
        <taxon>Neoptera</taxon>
        <taxon>Endopterygota</taxon>
        <taxon>Lepidoptera</taxon>
        <taxon>Glossata</taxon>
        <taxon>Ditrysia</taxon>
        <taxon>Papilionoidea</taxon>
        <taxon>Nymphalidae</taxon>
        <taxon>Heliconiinae</taxon>
        <taxon>Argynnini</taxon>
        <taxon>Brenthis</taxon>
    </lineage>
</organism>
<dbReference type="AlphaFoldDB" id="A0A8J9YB20"/>
<dbReference type="OrthoDB" id="10252326at2759"/>
<evidence type="ECO:0000256" key="1">
    <source>
        <dbReference type="ARBA" id="ARBA00007805"/>
    </source>
</evidence>
<dbReference type="PANTHER" id="PTHR45753:SF3">
    <property type="entry name" value="ORNITHINE TRANSCARBAMYLASE, MITOCHONDRIAL"/>
    <property type="match status" value="1"/>
</dbReference>
<evidence type="ECO:0000259" key="4">
    <source>
        <dbReference type="Pfam" id="PF00185"/>
    </source>
</evidence>
<comment type="similarity">
    <text evidence="1">Belongs to the aspartate/ornithine carbamoyltransferase superfamily. OTCase family.</text>
</comment>
<feature type="domain" description="Aspartate/ornithine carbamoyltransferase Asp/Orn-binding" evidence="4">
    <location>
        <begin position="132"/>
        <end position="274"/>
    </location>
</feature>
<reference evidence="5" key="1">
    <citation type="submission" date="2021-12" db="EMBL/GenBank/DDBJ databases">
        <authorList>
            <person name="Martin H S."/>
        </authorList>
    </citation>
    <scope>NUCLEOTIDE SEQUENCE</scope>
</reference>
<gene>
    <name evidence="5" type="ORF">BINO364_LOCUS7360</name>
</gene>
<name>A0A8J9YB20_9NEOP</name>
<evidence type="ECO:0000313" key="5">
    <source>
        <dbReference type="EMBL" id="CAH0721241.1"/>
    </source>
</evidence>
<keyword evidence="6" id="KW-1185">Reference proteome</keyword>
<dbReference type="Proteomes" id="UP000838878">
    <property type="component" value="Chromosome 2"/>
</dbReference>
<accession>A0A8J9YB20</accession>
<dbReference type="EMBL" id="OV170222">
    <property type="protein sequence ID" value="CAH0721241.1"/>
    <property type="molecule type" value="Genomic_DNA"/>
</dbReference>
<feature type="non-terminal residue" evidence="5">
    <location>
        <position position="282"/>
    </location>
</feature>
<proteinExistence type="inferred from homology"/>
<evidence type="ECO:0000256" key="2">
    <source>
        <dbReference type="ARBA" id="ARBA00013007"/>
    </source>
</evidence>
<dbReference type="Pfam" id="PF00185">
    <property type="entry name" value="OTCace"/>
    <property type="match status" value="1"/>
</dbReference>
<protein>
    <recommendedName>
        <fullName evidence="2">ornithine carbamoyltransferase</fullName>
        <ecNumber evidence="2">2.1.3.3</ecNumber>
    </recommendedName>
</protein>
<dbReference type="SUPFAM" id="SSF53671">
    <property type="entry name" value="Aspartate/ornithine carbamoyltransferase"/>
    <property type="match status" value="1"/>
</dbReference>
<dbReference type="InterPro" id="IPR006131">
    <property type="entry name" value="Asp_carbamoyltransf_Asp/Orn-bd"/>
</dbReference>
<dbReference type="PANTHER" id="PTHR45753">
    <property type="entry name" value="ORNITHINE CARBAMOYLTRANSFERASE, MITOCHONDRIAL"/>
    <property type="match status" value="1"/>
</dbReference>
<dbReference type="Gene3D" id="3.40.50.1370">
    <property type="entry name" value="Aspartate/ornithine carbamoyltransferase"/>
    <property type="match status" value="2"/>
</dbReference>
<dbReference type="GO" id="GO:0042450">
    <property type="term" value="P:L-arginine biosynthetic process via ornithine"/>
    <property type="evidence" value="ECO:0007669"/>
    <property type="project" value="TreeGrafter"/>
</dbReference>